<reference evidence="3 4" key="1">
    <citation type="submission" date="2019-07" db="EMBL/GenBank/DDBJ databases">
        <title>Genomics analysis of Aphanomyces spp. identifies a new class of oomycete effector associated with host adaptation.</title>
        <authorList>
            <person name="Gaulin E."/>
        </authorList>
    </citation>
    <scope>NUCLEOTIDE SEQUENCE [LARGE SCALE GENOMIC DNA]</scope>
    <source>
        <strain evidence="3 4">ATCC 201684</strain>
    </source>
</reference>
<dbReference type="SUPFAM" id="SSF50156">
    <property type="entry name" value="PDZ domain-like"/>
    <property type="match status" value="2"/>
</dbReference>
<evidence type="ECO:0000313" key="3">
    <source>
        <dbReference type="EMBL" id="KAF0733725.1"/>
    </source>
</evidence>
<dbReference type="Gene3D" id="2.30.42.10">
    <property type="match status" value="1"/>
</dbReference>
<feature type="compositionally biased region" description="Basic and acidic residues" evidence="1">
    <location>
        <begin position="590"/>
        <end position="607"/>
    </location>
</feature>
<dbReference type="PROSITE" id="PS50106">
    <property type="entry name" value="PDZ"/>
    <property type="match status" value="1"/>
</dbReference>
<keyword evidence="4" id="KW-1185">Reference proteome</keyword>
<dbReference type="InterPro" id="IPR001478">
    <property type="entry name" value="PDZ"/>
</dbReference>
<dbReference type="AlphaFoldDB" id="A0A6G0X1Q3"/>
<dbReference type="EMBL" id="VJMJ01000119">
    <property type="protein sequence ID" value="KAF0733725.1"/>
    <property type="molecule type" value="Genomic_DNA"/>
</dbReference>
<sequence length="953" mass="104257">MSVEKHTKDVARNDAFMDVEAFLAPSNAGQFIASDLGNFSLEFTVDTGLDDDEDNERLSDDLDYDESEIERNTLLIPDDDLDGLDDDDLDLLSPKDRQSGASSSDGDSLNDSDSDIASIDAEDKGNGEFFDEERDSFDSRAFESVMSDLNFEFGSDSQPATVIEDSVANPILSPDDEDIEAEVVESSLSSLRRLSIDHSASLQQATGALYKLIWEEGLLGLRLMMTTLFLPAVTKITGKSSMLGIHLVEVGDYLVKIGDQETHRMPFKDVINLLKVVDKPCPLTFRRASDAATTPMDVQSGPGASKNFPWKSAIAQRIAAKIEELQAEEQAREAQAPAVDLDNKYAVHWEEGPLGVSLVANKEVPYPQVTRITGKNRSAQVKDIVPGHYLVSIGNYDTASGTFNAAIKQLHDVQKPAILYFAPDMRQASLRPELGDDEFEQMWEKKQPLGFTLRPTSYGTVVADVGLAKTAKLKQREPTSPSGASLAVGDALIWVNDDCVEDMPFHDALKTLRQAKRPLHLRFRKEHAATNKRSGSLPPPPPPTTKEPHSPKRKEHRDAKKLQQAEAQPMPLAAKLHAALKDAVSPFGKKNVDVSNKHTPEKHVDDRRKKKDRGTDLRSSLVGAHPPATTEKRSFWQSKDKNTTQPPLSAPSGTSSRPTPTATTAQTSSTPGGTGGRFATSPGPDPSPHKGPSRHSPMSNHADSHHQHGEAKRHHYHNSDTPITSTSPNPRRATDPDSKPARNVPFEYEITWIAGEELGVTLKPHPETRRAVVARVSGFNDNAKIVALGDILLAANGIPLPPQQKFKDTLSQLSTMPKPTVLRFLRPARPVFPSSSRPAAPAMTSPKPSGSASLSSEYEIEWPEQARLGLLFSPHPISNAPFVSRMETEGDHLKNVHLGDVLIQLGTLDMRGLKFENCITALTVVSRPVVMRFRRGDILVTPPTGAARPSHQP</sequence>
<comment type="caution">
    <text evidence="3">The sequence shown here is derived from an EMBL/GenBank/DDBJ whole genome shotgun (WGS) entry which is preliminary data.</text>
</comment>
<feature type="region of interest" description="Disordered" evidence="1">
    <location>
        <begin position="587"/>
        <end position="742"/>
    </location>
</feature>
<feature type="region of interest" description="Disordered" evidence="1">
    <location>
        <begin position="833"/>
        <end position="853"/>
    </location>
</feature>
<feature type="compositionally biased region" description="Polar residues" evidence="1">
    <location>
        <begin position="719"/>
        <end position="729"/>
    </location>
</feature>
<dbReference type="CDD" id="cd00136">
    <property type="entry name" value="PDZ_canonical"/>
    <property type="match status" value="1"/>
</dbReference>
<protein>
    <recommendedName>
        <fullName evidence="2">PDZ domain-containing protein</fullName>
    </recommendedName>
</protein>
<organism evidence="3 4">
    <name type="scientific">Aphanomyces euteiches</name>
    <dbReference type="NCBI Taxonomy" id="100861"/>
    <lineage>
        <taxon>Eukaryota</taxon>
        <taxon>Sar</taxon>
        <taxon>Stramenopiles</taxon>
        <taxon>Oomycota</taxon>
        <taxon>Saprolegniomycetes</taxon>
        <taxon>Saprolegniales</taxon>
        <taxon>Verrucalvaceae</taxon>
        <taxon>Aphanomyces</taxon>
    </lineage>
</organism>
<proteinExistence type="predicted"/>
<feature type="compositionally biased region" description="Basic and acidic residues" evidence="1">
    <location>
        <begin position="546"/>
        <end position="563"/>
    </location>
</feature>
<evidence type="ECO:0000259" key="2">
    <source>
        <dbReference type="PROSITE" id="PS50106"/>
    </source>
</evidence>
<dbReference type="InterPro" id="IPR036034">
    <property type="entry name" value="PDZ_sf"/>
</dbReference>
<feature type="compositionally biased region" description="Acidic residues" evidence="1">
    <location>
        <begin position="77"/>
        <end position="90"/>
    </location>
</feature>
<evidence type="ECO:0000313" key="4">
    <source>
        <dbReference type="Proteomes" id="UP000481153"/>
    </source>
</evidence>
<feature type="region of interest" description="Disordered" evidence="1">
    <location>
        <begin position="75"/>
        <end position="130"/>
    </location>
</feature>
<dbReference type="SMART" id="SM00228">
    <property type="entry name" value="PDZ"/>
    <property type="match status" value="5"/>
</dbReference>
<feature type="compositionally biased region" description="Low complexity" evidence="1">
    <location>
        <begin position="650"/>
        <end position="671"/>
    </location>
</feature>
<dbReference type="Proteomes" id="UP000481153">
    <property type="component" value="Unassembled WGS sequence"/>
</dbReference>
<feature type="region of interest" description="Disordered" evidence="1">
    <location>
        <begin position="523"/>
        <end position="565"/>
    </location>
</feature>
<name>A0A6G0X1Q3_9STRA</name>
<dbReference type="VEuPathDB" id="FungiDB:AeMF1_012323"/>
<evidence type="ECO:0000256" key="1">
    <source>
        <dbReference type="SAM" id="MobiDB-lite"/>
    </source>
</evidence>
<gene>
    <name evidence="3" type="ORF">Ae201684_009297</name>
</gene>
<accession>A0A6G0X1Q3</accession>
<feature type="domain" description="PDZ" evidence="2">
    <location>
        <begin position="438"/>
        <end position="527"/>
    </location>
</feature>
<feature type="compositionally biased region" description="Basic and acidic residues" evidence="1">
    <location>
        <begin position="630"/>
        <end position="642"/>
    </location>
</feature>